<protein>
    <submittedName>
        <fullName evidence="1">Serine protease</fullName>
    </submittedName>
</protein>
<sequence>MVIQTVKEIAVARAVECQAKVGARFKRSIGIVYGYNEKGQYMAYGSCVFLEISGRKYIVTAAHVVDDAKQYGFAIVGGAGLVHIAAEFQATVKIDGSRLKDKYDFAFLELTSEILDDLGEAVAFVDSNEVSQNRGSMDGRQYLVLGFPAAKNNRLIDHYGKRLRPQPWSYQGMCANIDAETATRTALSPDIHIAVKFNLDQVGDSDGCRITPPDPHGVSGGALIDLALPHPDKLSAESQCTGRLAGIIIEMHQGHNVLAAVRIEHILRAIENER</sequence>
<dbReference type="EMBL" id="RCZO01000002">
    <property type="protein sequence ID" value="TPG10751.1"/>
    <property type="molecule type" value="Genomic_DNA"/>
</dbReference>
<name>A0A502CG78_9GAMM</name>
<dbReference type="InterPro" id="IPR043504">
    <property type="entry name" value="Peptidase_S1_PA_chymotrypsin"/>
</dbReference>
<dbReference type="Proteomes" id="UP000319486">
    <property type="component" value="Unassembled WGS sequence"/>
</dbReference>
<proteinExistence type="predicted"/>
<dbReference type="RefSeq" id="WP_140650409.1">
    <property type="nucleotide sequence ID" value="NZ_RCZO01000002.1"/>
</dbReference>
<keyword evidence="2" id="KW-1185">Reference proteome</keyword>
<dbReference type="AlphaFoldDB" id="A0A502CG78"/>
<evidence type="ECO:0000313" key="1">
    <source>
        <dbReference type="EMBL" id="TPG10751.1"/>
    </source>
</evidence>
<reference evidence="1 2" key="1">
    <citation type="journal article" date="2019" name="Environ. Microbiol.">
        <title>Species interactions and distinct microbial communities in high Arctic permafrost affected cryosols are associated with the CH4 and CO2 gas fluxes.</title>
        <authorList>
            <person name="Altshuler I."/>
            <person name="Hamel J."/>
            <person name="Turney S."/>
            <person name="Magnuson E."/>
            <person name="Levesque R."/>
            <person name="Greer C."/>
            <person name="Whyte L.G."/>
        </authorList>
    </citation>
    <scope>NUCLEOTIDE SEQUENCE [LARGE SCALE GENOMIC DNA]</scope>
    <source>
        <strain evidence="1 2">S13Y</strain>
    </source>
</reference>
<keyword evidence="1" id="KW-0645">Protease</keyword>
<dbReference type="InterPro" id="IPR009003">
    <property type="entry name" value="Peptidase_S1_PA"/>
</dbReference>
<evidence type="ECO:0000313" key="2">
    <source>
        <dbReference type="Proteomes" id="UP000319486"/>
    </source>
</evidence>
<dbReference type="SUPFAM" id="SSF50494">
    <property type="entry name" value="Trypsin-like serine proteases"/>
    <property type="match status" value="1"/>
</dbReference>
<accession>A0A502CG78</accession>
<dbReference type="Gene3D" id="2.40.10.10">
    <property type="entry name" value="Trypsin-like serine proteases"/>
    <property type="match status" value="1"/>
</dbReference>
<gene>
    <name evidence="1" type="ORF">EAH88_06650</name>
</gene>
<dbReference type="GO" id="GO:0008233">
    <property type="term" value="F:peptidase activity"/>
    <property type="evidence" value="ECO:0007669"/>
    <property type="project" value="UniProtKB-KW"/>
</dbReference>
<keyword evidence="1" id="KW-0378">Hydrolase</keyword>
<comment type="caution">
    <text evidence="1">The sequence shown here is derived from an EMBL/GenBank/DDBJ whole genome shotgun (WGS) entry which is preliminary data.</text>
</comment>
<organism evidence="1 2">
    <name type="scientific">Rhodanobacter glycinis</name>
    <dbReference type="NCBI Taxonomy" id="582702"/>
    <lineage>
        <taxon>Bacteria</taxon>
        <taxon>Pseudomonadati</taxon>
        <taxon>Pseudomonadota</taxon>
        <taxon>Gammaproteobacteria</taxon>
        <taxon>Lysobacterales</taxon>
        <taxon>Rhodanobacteraceae</taxon>
        <taxon>Rhodanobacter</taxon>
    </lineage>
</organism>
<dbReference type="GO" id="GO:0006508">
    <property type="term" value="P:proteolysis"/>
    <property type="evidence" value="ECO:0007669"/>
    <property type="project" value="UniProtKB-KW"/>
</dbReference>